<keyword evidence="9" id="KW-1185">Reference proteome</keyword>
<dbReference type="OrthoDB" id="9763453at2"/>
<evidence type="ECO:0000259" key="7">
    <source>
        <dbReference type="Pfam" id="PF00155"/>
    </source>
</evidence>
<dbReference type="EMBL" id="AE014184">
    <property type="protein sequence ID" value="AAO44814.1"/>
    <property type="molecule type" value="Genomic_DNA"/>
</dbReference>
<dbReference type="InterPro" id="IPR015422">
    <property type="entry name" value="PyrdxlP-dep_Trfase_small"/>
</dbReference>
<keyword evidence="3 6" id="KW-0032">Aminotransferase</keyword>
<dbReference type="InterPro" id="IPR004839">
    <property type="entry name" value="Aminotransferase_I/II_large"/>
</dbReference>
<protein>
    <recommendedName>
        <fullName evidence="6">Aminotransferase</fullName>
        <ecNumber evidence="6">2.6.1.-</ecNumber>
    </recommendedName>
</protein>
<comment type="cofactor">
    <cofactor evidence="1 6">
        <name>pyridoxal 5'-phosphate</name>
        <dbReference type="ChEBI" id="CHEBI:597326"/>
    </cofactor>
</comment>
<comment type="similarity">
    <text evidence="2 6">Belongs to the class-I pyridoxal-phosphate-dependent aminotransferase family.</text>
</comment>
<dbReference type="KEGG" id="twh:TWT_717"/>
<dbReference type="GO" id="GO:0006520">
    <property type="term" value="P:amino acid metabolic process"/>
    <property type="evidence" value="ECO:0007669"/>
    <property type="project" value="InterPro"/>
</dbReference>
<dbReference type="InterPro" id="IPR015421">
    <property type="entry name" value="PyrdxlP-dep_Trfase_major"/>
</dbReference>
<dbReference type="HOGENOM" id="CLU_017584_4_3_11"/>
<dbReference type="GO" id="GO:0030170">
    <property type="term" value="F:pyridoxal phosphate binding"/>
    <property type="evidence" value="ECO:0007669"/>
    <property type="project" value="InterPro"/>
</dbReference>
<keyword evidence="5" id="KW-0663">Pyridoxal phosphate</keyword>
<dbReference type="STRING" id="203267.TWT_717"/>
<dbReference type="Proteomes" id="UP000002200">
    <property type="component" value="Chromosome"/>
</dbReference>
<gene>
    <name evidence="8" type="primary">aspC</name>
    <name evidence="8" type="ordered locus">TWT_717</name>
</gene>
<dbReference type="RefSeq" id="WP_011102747.1">
    <property type="nucleotide sequence ID" value="NC_004572.3"/>
</dbReference>
<organism evidence="8 9">
    <name type="scientific">Tropheryma whipplei (strain Twist)</name>
    <name type="common">Whipple's bacillus</name>
    <dbReference type="NCBI Taxonomy" id="203267"/>
    <lineage>
        <taxon>Bacteria</taxon>
        <taxon>Bacillati</taxon>
        <taxon>Actinomycetota</taxon>
        <taxon>Actinomycetes</taxon>
        <taxon>Micrococcales</taxon>
        <taxon>Tropherymataceae</taxon>
        <taxon>Tropheryma</taxon>
    </lineage>
</organism>
<reference evidence="8 9" key="1">
    <citation type="journal article" date="2003" name="Genome Res.">
        <title>Tropheryma whipplei twist: a human pathogenic Actinobacteria with a reduced genome.</title>
        <authorList>
            <person name="Raoult D."/>
            <person name="Ogata H."/>
            <person name="Audic S."/>
            <person name="Robert C."/>
            <person name="Suhre K."/>
            <person name="Drancourt M."/>
            <person name="Claverie J.-M."/>
        </authorList>
    </citation>
    <scope>NUCLEOTIDE SEQUENCE [LARGE SCALE GENOMIC DNA]</scope>
    <source>
        <strain evidence="8 9">Twist</strain>
    </source>
</reference>
<evidence type="ECO:0000313" key="8">
    <source>
        <dbReference type="EMBL" id="AAO44814.1"/>
    </source>
</evidence>
<dbReference type="InterPro" id="IPR015424">
    <property type="entry name" value="PyrdxlP-dep_Trfase"/>
</dbReference>
<dbReference type="FunFam" id="3.40.640.10:FF:000033">
    <property type="entry name" value="Aspartate aminotransferase"/>
    <property type="match status" value="1"/>
</dbReference>
<evidence type="ECO:0000256" key="4">
    <source>
        <dbReference type="ARBA" id="ARBA00022679"/>
    </source>
</evidence>
<dbReference type="PANTHER" id="PTHR46383">
    <property type="entry name" value="ASPARTATE AMINOTRANSFERASE"/>
    <property type="match status" value="1"/>
</dbReference>
<dbReference type="Gene3D" id="3.90.1150.10">
    <property type="entry name" value="Aspartate Aminotransferase, domain 1"/>
    <property type="match status" value="1"/>
</dbReference>
<name>Q83FK6_TROWT</name>
<sequence>MSERISKRCSKLGESVTLSIDSKAKRMKKAGKPIISYAAGEPDFPTPEHIVSRCQLAAATRSNHVYTETAGLAELREAIAEKTLADSFLKVSESQILITNGCKQAVYMACQTILDPNDEVILPTPYWTTYPESIRAAGAKVVIPATDSFYVTVDQLQSVLTNKTKAIILSSPSNPSGAVYSLDSLRDIARFAKKHGIWIISDEIYQNIYYSGRVAPGFGEALPEIKDQLILVNGLSKTYAMTGWRIGWMIGPQDIINASVKLQSHICSHVSNIMQQAALEALTGPQDCVAYMRDEFKKRRDLMLRELGRIKGLSIPKPDGAFYIYPDVSAFIGRRITGRMIHSSFELAELVLSETLVATVPGEAFGTKGHLRLSYALDETSLLEGTGRLVEFFDTANSDMTKVF</sequence>
<dbReference type="eggNOG" id="COG0436">
    <property type="taxonomic scope" value="Bacteria"/>
</dbReference>
<dbReference type="InterPro" id="IPR050596">
    <property type="entry name" value="AspAT/PAT-like"/>
</dbReference>
<proteinExistence type="inferred from homology"/>
<dbReference type="Gene3D" id="3.40.640.10">
    <property type="entry name" value="Type I PLP-dependent aspartate aminotransferase-like (Major domain)"/>
    <property type="match status" value="1"/>
</dbReference>
<evidence type="ECO:0000256" key="3">
    <source>
        <dbReference type="ARBA" id="ARBA00022576"/>
    </source>
</evidence>
<keyword evidence="4 6" id="KW-0808">Transferase</keyword>
<evidence type="ECO:0000256" key="2">
    <source>
        <dbReference type="ARBA" id="ARBA00007441"/>
    </source>
</evidence>
<dbReference type="EC" id="2.6.1.-" evidence="6"/>
<dbReference type="PANTHER" id="PTHR46383:SF1">
    <property type="entry name" value="ASPARTATE AMINOTRANSFERASE"/>
    <property type="match status" value="1"/>
</dbReference>
<dbReference type="CDD" id="cd00609">
    <property type="entry name" value="AAT_like"/>
    <property type="match status" value="1"/>
</dbReference>
<dbReference type="AlphaFoldDB" id="Q83FK6"/>
<dbReference type="InterPro" id="IPR004838">
    <property type="entry name" value="NHTrfase_class1_PyrdxlP-BS"/>
</dbReference>
<accession>Q83FK6</accession>
<evidence type="ECO:0000256" key="5">
    <source>
        <dbReference type="ARBA" id="ARBA00022898"/>
    </source>
</evidence>
<evidence type="ECO:0000313" key="9">
    <source>
        <dbReference type="Proteomes" id="UP000002200"/>
    </source>
</evidence>
<evidence type="ECO:0000256" key="6">
    <source>
        <dbReference type="RuleBase" id="RU000481"/>
    </source>
</evidence>
<dbReference type="Pfam" id="PF00155">
    <property type="entry name" value="Aminotran_1_2"/>
    <property type="match status" value="1"/>
</dbReference>
<dbReference type="GO" id="GO:0008483">
    <property type="term" value="F:transaminase activity"/>
    <property type="evidence" value="ECO:0007669"/>
    <property type="project" value="UniProtKB-KW"/>
</dbReference>
<evidence type="ECO:0000256" key="1">
    <source>
        <dbReference type="ARBA" id="ARBA00001933"/>
    </source>
</evidence>
<dbReference type="SUPFAM" id="SSF53383">
    <property type="entry name" value="PLP-dependent transferases"/>
    <property type="match status" value="1"/>
</dbReference>
<feature type="domain" description="Aminotransferase class I/classII large" evidence="7">
    <location>
        <begin position="34"/>
        <end position="382"/>
    </location>
</feature>
<dbReference type="PROSITE" id="PS00105">
    <property type="entry name" value="AA_TRANSFER_CLASS_1"/>
    <property type="match status" value="1"/>
</dbReference>